<dbReference type="OrthoDB" id="9785252at2"/>
<feature type="transmembrane region" description="Helical" evidence="10">
    <location>
        <begin position="128"/>
        <end position="145"/>
    </location>
</feature>
<accession>A0A2T7UU88</accession>
<dbReference type="EC" id="2.7.13.3" evidence="3"/>
<evidence type="ECO:0000256" key="9">
    <source>
        <dbReference type="ARBA" id="ARBA00022840"/>
    </source>
</evidence>
<dbReference type="InterPro" id="IPR050980">
    <property type="entry name" value="2C_sensor_his_kinase"/>
</dbReference>
<dbReference type="Gene3D" id="1.10.287.130">
    <property type="match status" value="1"/>
</dbReference>
<dbReference type="RefSeq" id="WP_107751522.1">
    <property type="nucleotide sequence ID" value="NZ_QBKF01000004.1"/>
</dbReference>
<evidence type="ECO:0000259" key="11">
    <source>
        <dbReference type="PROSITE" id="PS50109"/>
    </source>
</evidence>
<evidence type="ECO:0000256" key="5">
    <source>
        <dbReference type="ARBA" id="ARBA00022553"/>
    </source>
</evidence>
<dbReference type="GO" id="GO:0005524">
    <property type="term" value="F:ATP binding"/>
    <property type="evidence" value="ECO:0007669"/>
    <property type="project" value="UniProtKB-KW"/>
</dbReference>
<evidence type="ECO:0000256" key="3">
    <source>
        <dbReference type="ARBA" id="ARBA00012438"/>
    </source>
</evidence>
<dbReference type="SMART" id="SM00387">
    <property type="entry name" value="HATPase_c"/>
    <property type="match status" value="1"/>
</dbReference>
<feature type="transmembrane region" description="Helical" evidence="10">
    <location>
        <begin position="165"/>
        <end position="182"/>
    </location>
</feature>
<dbReference type="SUPFAM" id="SSF47384">
    <property type="entry name" value="Homodimeric domain of signal transducing histidine kinase"/>
    <property type="match status" value="1"/>
</dbReference>
<evidence type="ECO:0000256" key="8">
    <source>
        <dbReference type="ARBA" id="ARBA00022777"/>
    </source>
</evidence>
<dbReference type="InterPro" id="IPR003594">
    <property type="entry name" value="HATPase_dom"/>
</dbReference>
<dbReference type="NCBIfam" id="NF045988">
    <property type="entry name" value="HisKinRegBRhodob"/>
    <property type="match status" value="1"/>
</dbReference>
<evidence type="ECO:0000256" key="7">
    <source>
        <dbReference type="ARBA" id="ARBA00022741"/>
    </source>
</evidence>
<name>A0A2T7UU88_9RHOB</name>
<comment type="catalytic activity">
    <reaction evidence="1">
        <text>ATP + protein L-histidine = ADP + protein N-phospho-L-histidine.</text>
        <dbReference type="EC" id="2.7.13.3"/>
    </reaction>
</comment>
<protein>
    <recommendedName>
        <fullName evidence="3">histidine kinase</fullName>
        <ecNumber evidence="3">2.7.13.3</ecNumber>
    </recommendedName>
</protein>
<evidence type="ECO:0000256" key="6">
    <source>
        <dbReference type="ARBA" id="ARBA00022679"/>
    </source>
</evidence>
<feature type="domain" description="Histidine kinase" evidence="11">
    <location>
        <begin position="218"/>
        <end position="442"/>
    </location>
</feature>
<keyword evidence="4" id="KW-1003">Cell membrane</keyword>
<evidence type="ECO:0000256" key="2">
    <source>
        <dbReference type="ARBA" id="ARBA00004651"/>
    </source>
</evidence>
<keyword evidence="8 12" id="KW-0418">Kinase</keyword>
<evidence type="ECO:0000313" key="12">
    <source>
        <dbReference type="EMBL" id="PVE48148.1"/>
    </source>
</evidence>
<keyword evidence="13" id="KW-1185">Reference proteome</keyword>
<comment type="subcellular location">
    <subcellularLocation>
        <location evidence="2">Cell membrane</location>
        <topology evidence="2">Multi-pass membrane protein</topology>
    </subcellularLocation>
</comment>
<keyword evidence="10" id="KW-0812">Transmembrane</keyword>
<dbReference type="PRINTS" id="PR00344">
    <property type="entry name" value="BCTRLSENSOR"/>
</dbReference>
<keyword evidence="6" id="KW-0808">Transferase</keyword>
<dbReference type="AlphaFoldDB" id="A0A2T7UU88"/>
<keyword evidence="10" id="KW-0472">Membrane</keyword>
<organism evidence="12 13">
    <name type="scientific">Pararhodobacter aggregans</name>
    <dbReference type="NCBI Taxonomy" id="404875"/>
    <lineage>
        <taxon>Bacteria</taxon>
        <taxon>Pseudomonadati</taxon>
        <taxon>Pseudomonadota</taxon>
        <taxon>Alphaproteobacteria</taxon>
        <taxon>Rhodobacterales</taxon>
        <taxon>Paracoccaceae</taxon>
        <taxon>Pararhodobacter</taxon>
    </lineage>
</organism>
<dbReference type="InterPro" id="IPR036097">
    <property type="entry name" value="HisK_dim/P_sf"/>
</dbReference>
<dbReference type="InterPro" id="IPR003661">
    <property type="entry name" value="HisK_dim/P_dom"/>
</dbReference>
<feature type="transmembrane region" description="Helical" evidence="10">
    <location>
        <begin position="26"/>
        <end position="44"/>
    </location>
</feature>
<proteinExistence type="predicted"/>
<dbReference type="Pfam" id="PF00512">
    <property type="entry name" value="HisKA"/>
    <property type="match status" value="1"/>
</dbReference>
<sequence length="462" mass="50451">MDSTAQGLMNRDVQGHWVRLETLTRVRWLAASGQVVALLVTHFLFSLDFPLALCLSVVAVSAASNLLSAYVFPRTKRLSETEALLTLLFDTTQLALLLFLTGGLNNPFGLLLIAPVTIAATALTLRSVLILGGAAVLLASLLAFAFEPLRTEAGDPVLMPDLFRFGFWIALVIGIAFIGLYSRSVAAQKHALTEALLATSLALAREQKLTDLGGVVAAAAHELGTPLATIKLVSSELIDALDDPDLAEDARLIREQADRCRAILRSMGQAGKDDLHLRHAPLEAVLHEAAAPHTDRGKVIGFDTGAADGRMPEIFRRPEIVHGLRNLIQNAVDFAASEVWVEAHWTATEVVLRVIDDGPGYPPHLLARLGEPYLKNRRWDEPRDESRPEYEGMGLGLFIAKTLLERTGASVRFGNCTERTRPRQAPDRRCGALAEVRWPRRAIEADPRRALGENTPIDKSMT</sequence>
<dbReference type="GO" id="GO:0005886">
    <property type="term" value="C:plasma membrane"/>
    <property type="evidence" value="ECO:0007669"/>
    <property type="project" value="UniProtKB-SubCell"/>
</dbReference>
<feature type="transmembrane region" description="Helical" evidence="10">
    <location>
        <begin position="50"/>
        <end position="72"/>
    </location>
</feature>
<evidence type="ECO:0000313" key="13">
    <source>
        <dbReference type="Proteomes" id="UP000244810"/>
    </source>
</evidence>
<dbReference type="Pfam" id="PF02518">
    <property type="entry name" value="HATPase_c"/>
    <property type="match status" value="1"/>
</dbReference>
<dbReference type="InterPro" id="IPR047770">
    <property type="entry name" value="RegB"/>
</dbReference>
<keyword evidence="9" id="KW-0067">ATP-binding</keyword>
<dbReference type="InterPro" id="IPR005467">
    <property type="entry name" value="His_kinase_dom"/>
</dbReference>
<dbReference type="InterPro" id="IPR004358">
    <property type="entry name" value="Sig_transdc_His_kin-like_C"/>
</dbReference>
<dbReference type="GO" id="GO:0000155">
    <property type="term" value="F:phosphorelay sensor kinase activity"/>
    <property type="evidence" value="ECO:0007669"/>
    <property type="project" value="InterPro"/>
</dbReference>
<dbReference type="Gene3D" id="3.30.565.10">
    <property type="entry name" value="Histidine kinase-like ATPase, C-terminal domain"/>
    <property type="match status" value="1"/>
</dbReference>
<dbReference type="CDD" id="cd00082">
    <property type="entry name" value="HisKA"/>
    <property type="match status" value="1"/>
</dbReference>
<dbReference type="SMART" id="SM00388">
    <property type="entry name" value="HisKA"/>
    <property type="match status" value="1"/>
</dbReference>
<dbReference type="Pfam" id="PF25323">
    <property type="entry name" value="6TM_PilS"/>
    <property type="match status" value="1"/>
</dbReference>
<keyword evidence="7" id="KW-0547">Nucleotide-binding</keyword>
<keyword evidence="5" id="KW-0597">Phosphoprotein</keyword>
<evidence type="ECO:0000256" key="4">
    <source>
        <dbReference type="ARBA" id="ARBA00022475"/>
    </source>
</evidence>
<dbReference type="PANTHER" id="PTHR44936:SF10">
    <property type="entry name" value="SENSOR PROTEIN RSTB"/>
    <property type="match status" value="1"/>
</dbReference>
<feature type="transmembrane region" description="Helical" evidence="10">
    <location>
        <begin position="107"/>
        <end position="123"/>
    </location>
</feature>
<dbReference type="PANTHER" id="PTHR44936">
    <property type="entry name" value="SENSOR PROTEIN CREC"/>
    <property type="match status" value="1"/>
</dbReference>
<dbReference type="Proteomes" id="UP000244810">
    <property type="component" value="Unassembled WGS sequence"/>
</dbReference>
<comment type="caution">
    <text evidence="12">The sequence shown here is derived from an EMBL/GenBank/DDBJ whole genome shotgun (WGS) entry which is preliminary data.</text>
</comment>
<evidence type="ECO:0000256" key="1">
    <source>
        <dbReference type="ARBA" id="ARBA00000085"/>
    </source>
</evidence>
<dbReference type="SUPFAM" id="SSF55874">
    <property type="entry name" value="ATPase domain of HSP90 chaperone/DNA topoisomerase II/histidine kinase"/>
    <property type="match status" value="1"/>
</dbReference>
<gene>
    <name evidence="12" type="ORF">DDE23_08410</name>
</gene>
<dbReference type="InterPro" id="IPR036890">
    <property type="entry name" value="HATPase_C_sf"/>
</dbReference>
<dbReference type="PROSITE" id="PS50109">
    <property type="entry name" value="HIS_KIN"/>
    <property type="match status" value="1"/>
</dbReference>
<dbReference type="EMBL" id="QDDR01000003">
    <property type="protein sequence ID" value="PVE48148.1"/>
    <property type="molecule type" value="Genomic_DNA"/>
</dbReference>
<evidence type="ECO:0000256" key="10">
    <source>
        <dbReference type="SAM" id="Phobius"/>
    </source>
</evidence>
<dbReference type="NCBIfam" id="NF033792">
    <property type="entry name" value="ActS_PrrB_HisK"/>
    <property type="match status" value="1"/>
</dbReference>
<keyword evidence="10" id="KW-1133">Transmembrane helix</keyword>
<reference evidence="12 13" key="1">
    <citation type="journal article" date="2011" name="Syst. Appl. Microbiol.">
        <title>Defluviimonas denitrificans gen. nov., sp. nov., and Pararhodobacter aggregans gen. nov., sp. nov., non-phototrophic Rhodobacteraceae from the biofilter of a marine aquaculture.</title>
        <authorList>
            <person name="Foesel B.U."/>
            <person name="Drake H.L."/>
            <person name="Schramm A."/>
        </authorList>
    </citation>
    <scope>NUCLEOTIDE SEQUENCE [LARGE SCALE GENOMIC DNA]</scope>
    <source>
        <strain evidence="12 13">D1-19</strain>
    </source>
</reference>